<accession>A0ABW3ZY10</accession>
<feature type="domain" description="DUF3976" evidence="2">
    <location>
        <begin position="18"/>
        <end position="47"/>
    </location>
</feature>
<evidence type="ECO:0000259" key="2">
    <source>
        <dbReference type="Pfam" id="PF13121"/>
    </source>
</evidence>
<keyword evidence="1" id="KW-0472">Membrane</keyword>
<keyword evidence="4" id="KW-1185">Reference proteome</keyword>
<feature type="transmembrane region" description="Helical" evidence="1">
    <location>
        <begin position="6"/>
        <end position="23"/>
    </location>
</feature>
<evidence type="ECO:0000256" key="1">
    <source>
        <dbReference type="SAM" id="Phobius"/>
    </source>
</evidence>
<evidence type="ECO:0000313" key="4">
    <source>
        <dbReference type="Proteomes" id="UP001597178"/>
    </source>
</evidence>
<dbReference type="EMBL" id="JBHTNH010000045">
    <property type="protein sequence ID" value="MFD1363251.1"/>
    <property type="molecule type" value="Genomic_DNA"/>
</dbReference>
<reference evidence="4" key="1">
    <citation type="journal article" date="2019" name="Int. J. Syst. Evol. Microbiol.">
        <title>The Global Catalogue of Microorganisms (GCM) 10K type strain sequencing project: providing services to taxonomists for standard genome sequencing and annotation.</title>
        <authorList>
            <consortium name="The Broad Institute Genomics Platform"/>
            <consortium name="The Broad Institute Genome Sequencing Center for Infectious Disease"/>
            <person name="Wu L."/>
            <person name="Ma J."/>
        </authorList>
    </citation>
    <scope>NUCLEOTIDE SEQUENCE [LARGE SCALE GENOMIC DNA]</scope>
    <source>
        <strain evidence="4">CCUG 54822</strain>
    </source>
</reference>
<feature type="transmembrane region" description="Helical" evidence="1">
    <location>
        <begin position="35"/>
        <end position="57"/>
    </location>
</feature>
<dbReference type="Pfam" id="PF13121">
    <property type="entry name" value="DUF3976"/>
    <property type="match status" value="1"/>
</dbReference>
<evidence type="ECO:0000313" key="3">
    <source>
        <dbReference type="EMBL" id="MFD1363251.1"/>
    </source>
</evidence>
<sequence length="59" mass="7136">MQQWYFIIGFFVIWFLMYLWIRKDVDENKRMSKKGFIKMISFIVVMIAMSGFLGFVAGR</sequence>
<name>A0ABW3ZY10_9BACI</name>
<dbReference type="RefSeq" id="WP_382402505.1">
    <property type="nucleotide sequence ID" value="NZ_JBHTNH010000045.1"/>
</dbReference>
<gene>
    <name evidence="3" type="ORF">ACFQ4A_16615</name>
</gene>
<dbReference type="Proteomes" id="UP001597178">
    <property type="component" value="Unassembled WGS sequence"/>
</dbReference>
<proteinExistence type="predicted"/>
<protein>
    <submittedName>
        <fullName evidence="3">DUF3976 domain-containing protein</fullName>
    </submittedName>
</protein>
<dbReference type="InterPro" id="IPR025008">
    <property type="entry name" value="DUF3976"/>
</dbReference>
<keyword evidence="1" id="KW-0812">Transmembrane</keyword>
<comment type="caution">
    <text evidence="3">The sequence shown here is derived from an EMBL/GenBank/DDBJ whole genome shotgun (WGS) entry which is preliminary data.</text>
</comment>
<keyword evidence="1" id="KW-1133">Transmembrane helix</keyword>
<organism evidence="3 4">
    <name type="scientific">Lentibacillus salinarum</name>
    <dbReference type="NCBI Taxonomy" id="446820"/>
    <lineage>
        <taxon>Bacteria</taxon>
        <taxon>Bacillati</taxon>
        <taxon>Bacillota</taxon>
        <taxon>Bacilli</taxon>
        <taxon>Bacillales</taxon>
        <taxon>Bacillaceae</taxon>
        <taxon>Lentibacillus</taxon>
    </lineage>
</organism>